<dbReference type="InterPro" id="IPR029141">
    <property type="entry name" value="FimA_N"/>
</dbReference>
<evidence type="ECO:0000313" key="7">
    <source>
        <dbReference type="Proteomes" id="UP000644010"/>
    </source>
</evidence>
<keyword evidence="7" id="KW-1185">Reference proteome</keyword>
<evidence type="ECO:0000256" key="1">
    <source>
        <dbReference type="ARBA" id="ARBA00004561"/>
    </source>
</evidence>
<dbReference type="Proteomes" id="UP000644010">
    <property type="component" value="Unassembled WGS sequence"/>
</dbReference>
<gene>
    <name evidence="6" type="ORF">H8S77_27915</name>
</gene>
<dbReference type="Pfam" id="PF06321">
    <property type="entry name" value="P_gingi_FimA"/>
    <property type="match status" value="1"/>
</dbReference>
<proteinExistence type="inferred from homology"/>
<accession>A0ABR7EA88</accession>
<keyword evidence="4" id="KW-0281">Fimbrium</keyword>
<evidence type="ECO:0000313" key="6">
    <source>
        <dbReference type="EMBL" id="MBC5646677.1"/>
    </source>
</evidence>
<dbReference type="PROSITE" id="PS51257">
    <property type="entry name" value="PROKAR_LIPOPROTEIN"/>
    <property type="match status" value="1"/>
</dbReference>
<name>A0ABR7EA88_9BACT</name>
<organism evidence="6 7">
    <name type="scientific">Parabacteroides segnis</name>
    <dbReference type="NCBI Taxonomy" id="2763058"/>
    <lineage>
        <taxon>Bacteria</taxon>
        <taxon>Pseudomonadati</taxon>
        <taxon>Bacteroidota</taxon>
        <taxon>Bacteroidia</taxon>
        <taxon>Bacteroidales</taxon>
        <taxon>Tannerellaceae</taxon>
        <taxon>Parabacteroides</taxon>
    </lineage>
</organism>
<keyword evidence="3" id="KW-0732">Signal</keyword>
<evidence type="ECO:0000256" key="3">
    <source>
        <dbReference type="ARBA" id="ARBA00022729"/>
    </source>
</evidence>
<sequence>MKTKYFMFALAALLLAGCSDDEIDSGDGSGLKPEAGKTAFGFALKDFAKGSVPLSKADPDPLDKLPASVAESTIDSLSIYVFDQHADTPYDSTTTVFAEEFKIGENQLTATGADKTASIQLNGTGKKKIYFIANAIGQHDMDRLKLGETTEAQFLAMKTNVLTTADQLACPLIMTAIDSVQILDADDTATPEVTGYTIKQGTTVASRAITLKRIVSRFDIENYAETSDLVIEGIVLNKIHPSALINKVNNFKATKNAEYLYSGDTRLEEMQQFDFTRYPNANNGRVASAFYLYPDMNNGKAPETGEGDDADRFYLTLYGKTRKTGAKVVYNVYMYEDNSKTGTTAGASPIIVKPNNQYLIKINDLDPTRLSATITVEDWLIGDTISYEMSLGSIALSCVEFTLTEVITDGSGQLLTLPAARADGNGRPVNVAVDAISEWELAKGYNAAWIDTTTNIDPADLPVGTLATVLPQTANPYKNERRGTLVFRNVQRPSIMQTLVVVQKGNAAAAVPVAIGKLSATGDYTVVNRPTDGTTDAVGVTEKTDTLMLAATGGGNPTLLANTEYKDIVIGVDSCGDKTTSIQQEWAIRIDVIDSTWIHVTDQPGLNQHGKSFKFDLLANDTTLARTGSIRLYDRQDATIYRDLVIVQAGKGGTGEIVKVEDRTADDFTDLEAATGETPQHYDYTLGIPVNKTTGKPYQIKLTTNAAWSIDDLGDTAYRNWLKAYALDGTNKRIMSGTGDAVIEIGTTLNDSASVRTGFVTLRLATGVKVIKVTQEASVPVITLDDRHITDGHIDFPAVKADASAIYEAAQFITNDNWTVKAFVNDADGNATAVEADWLTFSNSKDATDTALTGGLGSMVLKITAKPQEETGGAGTGAAARSATVTITCEHPTTPAGSDNPAITLDIYQAGIEANP</sequence>
<dbReference type="RefSeq" id="WP_186962091.1">
    <property type="nucleotide sequence ID" value="NZ_JACOOI010000081.1"/>
</dbReference>
<comment type="subcellular location">
    <subcellularLocation>
        <location evidence="1">Fimbrium</location>
    </subcellularLocation>
</comment>
<feature type="domain" description="Major fimbrial subunit protein N-terminal" evidence="5">
    <location>
        <begin position="67"/>
        <end position="203"/>
    </location>
</feature>
<comment type="caution">
    <text evidence="6">The sequence shown here is derived from an EMBL/GenBank/DDBJ whole genome shotgun (WGS) entry which is preliminary data.</text>
</comment>
<evidence type="ECO:0000256" key="4">
    <source>
        <dbReference type="ARBA" id="ARBA00023263"/>
    </source>
</evidence>
<dbReference type="EMBL" id="JACOOI010000081">
    <property type="protein sequence ID" value="MBC5646677.1"/>
    <property type="molecule type" value="Genomic_DNA"/>
</dbReference>
<protein>
    <submittedName>
        <fullName evidence="6">BACON domain-containing protein</fullName>
    </submittedName>
</protein>
<comment type="similarity">
    <text evidence="2">Belongs to the bacteroidetes fimbrillin superfamily. FimA/Mfa1 family.</text>
</comment>
<evidence type="ECO:0000256" key="2">
    <source>
        <dbReference type="ARBA" id="ARBA00006011"/>
    </source>
</evidence>
<evidence type="ECO:0000259" key="5">
    <source>
        <dbReference type="Pfam" id="PF06321"/>
    </source>
</evidence>
<reference evidence="6 7" key="1">
    <citation type="submission" date="2020-08" db="EMBL/GenBank/DDBJ databases">
        <title>Genome public.</title>
        <authorList>
            <person name="Liu C."/>
            <person name="Sun Q."/>
        </authorList>
    </citation>
    <scope>NUCLEOTIDE SEQUENCE [LARGE SCALE GENOMIC DNA]</scope>
    <source>
        <strain evidence="6 7">BX2</strain>
    </source>
</reference>